<dbReference type="InterPro" id="IPR050109">
    <property type="entry name" value="HTH-type_TetR-like_transc_reg"/>
</dbReference>
<keyword evidence="3" id="KW-0804">Transcription</keyword>
<dbReference type="PANTHER" id="PTHR30055:SF234">
    <property type="entry name" value="HTH-TYPE TRANSCRIPTIONAL REGULATOR BETI"/>
    <property type="match status" value="1"/>
</dbReference>
<evidence type="ECO:0000313" key="6">
    <source>
        <dbReference type="EMBL" id="MBB4965934.1"/>
    </source>
</evidence>
<dbReference type="InterPro" id="IPR009057">
    <property type="entry name" value="Homeodomain-like_sf"/>
</dbReference>
<keyword evidence="1" id="KW-0805">Transcription regulation</keyword>
<dbReference type="GO" id="GO:0003700">
    <property type="term" value="F:DNA-binding transcription factor activity"/>
    <property type="evidence" value="ECO:0007669"/>
    <property type="project" value="TreeGrafter"/>
</dbReference>
<name>A0A7W7T3N1_9PSEU</name>
<feature type="domain" description="HTH tetR-type" evidence="5">
    <location>
        <begin position="14"/>
        <end position="74"/>
    </location>
</feature>
<evidence type="ECO:0000256" key="2">
    <source>
        <dbReference type="ARBA" id="ARBA00023125"/>
    </source>
</evidence>
<dbReference type="InterPro" id="IPR001647">
    <property type="entry name" value="HTH_TetR"/>
</dbReference>
<dbReference type="EMBL" id="JACHJS010000001">
    <property type="protein sequence ID" value="MBB4965934.1"/>
    <property type="molecule type" value="Genomic_DNA"/>
</dbReference>
<dbReference type="RefSeq" id="WP_184669660.1">
    <property type="nucleotide sequence ID" value="NZ_BAABAI010000002.1"/>
</dbReference>
<accession>A0A7W7T3N1</accession>
<evidence type="ECO:0000256" key="4">
    <source>
        <dbReference type="PROSITE-ProRule" id="PRU00335"/>
    </source>
</evidence>
<evidence type="ECO:0000256" key="3">
    <source>
        <dbReference type="ARBA" id="ARBA00023163"/>
    </source>
</evidence>
<protein>
    <submittedName>
        <fullName evidence="6">DNA-binding transcriptional regulator YbjK</fullName>
    </submittedName>
</protein>
<proteinExistence type="predicted"/>
<evidence type="ECO:0000313" key="7">
    <source>
        <dbReference type="Proteomes" id="UP000542674"/>
    </source>
</evidence>
<dbReference type="AlphaFoldDB" id="A0A7W7T3N1"/>
<dbReference type="Proteomes" id="UP000542674">
    <property type="component" value="Unassembled WGS sequence"/>
</dbReference>
<dbReference type="Pfam" id="PF00440">
    <property type="entry name" value="TetR_N"/>
    <property type="match status" value="1"/>
</dbReference>
<keyword evidence="2 4" id="KW-0238">DNA-binding</keyword>
<evidence type="ECO:0000259" key="5">
    <source>
        <dbReference type="PROSITE" id="PS50977"/>
    </source>
</evidence>
<gene>
    <name evidence="6" type="ORF">F4559_003293</name>
</gene>
<dbReference type="GO" id="GO:0000976">
    <property type="term" value="F:transcription cis-regulatory region binding"/>
    <property type="evidence" value="ECO:0007669"/>
    <property type="project" value="TreeGrafter"/>
</dbReference>
<feature type="DNA-binding region" description="H-T-H motif" evidence="4">
    <location>
        <begin position="37"/>
        <end position="56"/>
    </location>
</feature>
<dbReference type="Gene3D" id="1.10.357.10">
    <property type="entry name" value="Tetracycline Repressor, domain 2"/>
    <property type="match status" value="1"/>
</dbReference>
<comment type="caution">
    <text evidence="6">The sequence shown here is derived from an EMBL/GenBank/DDBJ whole genome shotgun (WGS) entry which is preliminary data.</text>
</comment>
<dbReference type="PROSITE" id="PS50977">
    <property type="entry name" value="HTH_TETR_2"/>
    <property type="match status" value="1"/>
</dbReference>
<keyword evidence="7" id="KW-1185">Reference proteome</keyword>
<sequence length="188" mass="19932">MDTPPRARRARDPGQRRREIVAAAVDLITESGPAALTHRLVADRAGVSPGSVTAYFATLDDLRTAALESMAGLLDEEITRIGTALAATDDVVGVVVDWTHAYLSDSRLVRSDVAVATAAVADDDLLVLTRRWFDGMVAVLTPHVGAARAVAVTVFLDGATWHALHQGRPMDRASLAASLAALTGREVR</sequence>
<organism evidence="6 7">
    <name type="scientific">Saccharothrix violaceirubra</name>
    <dbReference type="NCBI Taxonomy" id="413306"/>
    <lineage>
        <taxon>Bacteria</taxon>
        <taxon>Bacillati</taxon>
        <taxon>Actinomycetota</taxon>
        <taxon>Actinomycetes</taxon>
        <taxon>Pseudonocardiales</taxon>
        <taxon>Pseudonocardiaceae</taxon>
        <taxon>Saccharothrix</taxon>
    </lineage>
</organism>
<dbReference type="PANTHER" id="PTHR30055">
    <property type="entry name" value="HTH-TYPE TRANSCRIPTIONAL REGULATOR RUTR"/>
    <property type="match status" value="1"/>
</dbReference>
<evidence type="ECO:0000256" key="1">
    <source>
        <dbReference type="ARBA" id="ARBA00023015"/>
    </source>
</evidence>
<reference evidence="6 7" key="1">
    <citation type="submission" date="2020-08" db="EMBL/GenBank/DDBJ databases">
        <title>Sequencing the genomes of 1000 actinobacteria strains.</title>
        <authorList>
            <person name="Klenk H.-P."/>
        </authorList>
    </citation>
    <scope>NUCLEOTIDE SEQUENCE [LARGE SCALE GENOMIC DNA]</scope>
    <source>
        <strain evidence="6 7">DSM 45084</strain>
    </source>
</reference>
<dbReference type="SUPFAM" id="SSF46689">
    <property type="entry name" value="Homeodomain-like"/>
    <property type="match status" value="1"/>
</dbReference>